<gene>
    <name evidence="1" type="ORF">SLEP1_g20545</name>
</gene>
<protein>
    <submittedName>
        <fullName evidence="1">Uncharacterized protein</fullName>
    </submittedName>
</protein>
<keyword evidence="2" id="KW-1185">Reference proteome</keyword>
<reference evidence="1 2" key="1">
    <citation type="journal article" date="2021" name="Commun. Biol.">
        <title>The genome of Shorea leprosula (Dipterocarpaceae) highlights the ecological relevance of drought in aseasonal tropical rainforests.</title>
        <authorList>
            <person name="Ng K.K.S."/>
            <person name="Kobayashi M.J."/>
            <person name="Fawcett J.A."/>
            <person name="Hatakeyama M."/>
            <person name="Paape T."/>
            <person name="Ng C.H."/>
            <person name="Ang C.C."/>
            <person name="Tnah L.H."/>
            <person name="Lee C.T."/>
            <person name="Nishiyama T."/>
            <person name="Sese J."/>
            <person name="O'Brien M.J."/>
            <person name="Copetti D."/>
            <person name="Mohd Noor M.I."/>
            <person name="Ong R.C."/>
            <person name="Putra M."/>
            <person name="Sireger I.Z."/>
            <person name="Indrioko S."/>
            <person name="Kosugi Y."/>
            <person name="Izuno A."/>
            <person name="Isagi Y."/>
            <person name="Lee S.L."/>
            <person name="Shimizu K.K."/>
        </authorList>
    </citation>
    <scope>NUCLEOTIDE SEQUENCE [LARGE SCALE GENOMIC DNA]</scope>
    <source>
        <strain evidence="1">214</strain>
    </source>
</reference>
<evidence type="ECO:0000313" key="2">
    <source>
        <dbReference type="Proteomes" id="UP001054252"/>
    </source>
</evidence>
<dbReference type="Gene3D" id="3.40.50.300">
    <property type="entry name" value="P-loop containing nucleotide triphosphate hydrolases"/>
    <property type="match status" value="1"/>
</dbReference>
<comment type="caution">
    <text evidence="1">The sequence shown here is derived from an EMBL/GenBank/DDBJ whole genome shotgun (WGS) entry which is preliminary data.</text>
</comment>
<accession>A0AAV5J321</accession>
<dbReference type="Proteomes" id="UP001054252">
    <property type="component" value="Unassembled WGS sequence"/>
</dbReference>
<dbReference type="EMBL" id="BPVZ01000029">
    <property type="protein sequence ID" value="GKV08978.1"/>
    <property type="molecule type" value="Genomic_DNA"/>
</dbReference>
<name>A0AAV5J321_9ROSI</name>
<proteinExistence type="predicted"/>
<evidence type="ECO:0000313" key="1">
    <source>
        <dbReference type="EMBL" id="GKV08978.1"/>
    </source>
</evidence>
<organism evidence="1 2">
    <name type="scientific">Rubroshorea leprosula</name>
    <dbReference type="NCBI Taxonomy" id="152421"/>
    <lineage>
        <taxon>Eukaryota</taxon>
        <taxon>Viridiplantae</taxon>
        <taxon>Streptophyta</taxon>
        <taxon>Embryophyta</taxon>
        <taxon>Tracheophyta</taxon>
        <taxon>Spermatophyta</taxon>
        <taxon>Magnoliopsida</taxon>
        <taxon>eudicotyledons</taxon>
        <taxon>Gunneridae</taxon>
        <taxon>Pentapetalae</taxon>
        <taxon>rosids</taxon>
        <taxon>malvids</taxon>
        <taxon>Malvales</taxon>
        <taxon>Dipterocarpaceae</taxon>
        <taxon>Rubroshorea</taxon>
    </lineage>
</organism>
<dbReference type="SUPFAM" id="SSF52540">
    <property type="entry name" value="P-loop containing nucleoside triphosphate hydrolases"/>
    <property type="match status" value="1"/>
</dbReference>
<sequence>MAKTSNSGAKKGVRIVVAGDRGTGKSSLIVTAAADTFPTNVPPLLPPTRLPEDFYPDQVPITIFDTK</sequence>
<dbReference type="AlphaFoldDB" id="A0AAV5J321"/>
<dbReference type="InterPro" id="IPR027417">
    <property type="entry name" value="P-loop_NTPase"/>
</dbReference>